<name>A0AAE9UMP8_STRDY</name>
<protein>
    <recommendedName>
        <fullName evidence="4">Lipoprotein</fullName>
    </recommendedName>
</protein>
<gene>
    <name evidence="2" type="ORF">MP619_01560</name>
</gene>
<evidence type="ECO:0000313" key="2">
    <source>
        <dbReference type="EMBL" id="WAI93324.1"/>
    </source>
</evidence>
<dbReference type="AlphaFoldDB" id="A0AAE9UMP8"/>
<keyword evidence="1" id="KW-0732">Signal</keyword>
<feature type="signal peptide" evidence="1">
    <location>
        <begin position="1"/>
        <end position="20"/>
    </location>
</feature>
<evidence type="ECO:0000256" key="1">
    <source>
        <dbReference type="SAM" id="SignalP"/>
    </source>
</evidence>
<evidence type="ECO:0000313" key="3">
    <source>
        <dbReference type="Proteomes" id="UP001164948"/>
    </source>
</evidence>
<evidence type="ECO:0008006" key="4">
    <source>
        <dbReference type="Google" id="ProtNLM"/>
    </source>
</evidence>
<dbReference type="RefSeq" id="WP_268227819.1">
    <property type="nucleotide sequence ID" value="NZ_CP095081.1"/>
</dbReference>
<accession>A0AAE9UMP8</accession>
<dbReference type="Proteomes" id="UP001164948">
    <property type="component" value="Chromosome"/>
</dbReference>
<reference evidence="2" key="1">
    <citation type="submission" date="2022-03" db="EMBL/GenBank/DDBJ databases">
        <title>Characterization and genomic analysis of a Streptococcus dysgalactiae associated with cultured channel catfish mortalities in China.</title>
        <authorList>
            <person name="Wang J."/>
            <person name="Geng Y."/>
        </authorList>
    </citation>
    <scope>NUCLEOTIDE SEQUENCE</scope>
    <source>
        <strain evidence="2">WJ001</strain>
    </source>
</reference>
<sequence>MKKKMLGILVLALSSLFLVACTNNSLDGEYYWINDSRNQHIASINNNKGFVESEGGYSIEIDLDSKVIKSEFGTEEYNYKDGELTTNFTGIKDKFYKKGTKACDEALKKYGYKEVGKE</sequence>
<feature type="chain" id="PRO_5041900100" description="Lipoprotein" evidence="1">
    <location>
        <begin position="21"/>
        <end position="118"/>
    </location>
</feature>
<dbReference type="PROSITE" id="PS51257">
    <property type="entry name" value="PROKAR_LIPOPROTEIN"/>
    <property type="match status" value="1"/>
</dbReference>
<proteinExistence type="predicted"/>
<dbReference type="EMBL" id="CP095081">
    <property type="protein sequence ID" value="WAI93324.1"/>
    <property type="molecule type" value="Genomic_DNA"/>
</dbReference>
<organism evidence="2 3">
    <name type="scientific">Streptococcus dysgalactiae</name>
    <dbReference type="NCBI Taxonomy" id="1334"/>
    <lineage>
        <taxon>Bacteria</taxon>
        <taxon>Bacillati</taxon>
        <taxon>Bacillota</taxon>
        <taxon>Bacilli</taxon>
        <taxon>Lactobacillales</taxon>
        <taxon>Streptococcaceae</taxon>
        <taxon>Streptococcus</taxon>
    </lineage>
</organism>